<organism evidence="1 2">
    <name type="scientific">Clostridium collagenovorans DSM 3089</name>
    <dbReference type="NCBI Taxonomy" id="1121306"/>
    <lineage>
        <taxon>Bacteria</taxon>
        <taxon>Bacillati</taxon>
        <taxon>Bacillota</taxon>
        <taxon>Clostridia</taxon>
        <taxon>Eubacteriales</taxon>
        <taxon>Clostridiaceae</taxon>
        <taxon>Clostridium</taxon>
    </lineage>
</organism>
<dbReference type="STRING" id="1121306.SAMN02745196_02314"/>
<sequence>MYDTFTFNRVKTRVTRDNLENGCYISNSSQVLDSIEIDEDYMEQMFDPILEVFYNLLQKEGKLQ</sequence>
<evidence type="ECO:0000313" key="1">
    <source>
        <dbReference type="EMBL" id="SHI00929.1"/>
    </source>
</evidence>
<proteinExistence type="predicted"/>
<dbReference type="Proteomes" id="UP000184526">
    <property type="component" value="Unassembled WGS sequence"/>
</dbReference>
<dbReference type="RefSeq" id="WP_072832174.1">
    <property type="nucleotide sequence ID" value="NZ_FQXP01000009.1"/>
</dbReference>
<reference evidence="1 2" key="1">
    <citation type="submission" date="2016-11" db="EMBL/GenBank/DDBJ databases">
        <authorList>
            <person name="Jaros S."/>
            <person name="Januszkiewicz K."/>
            <person name="Wedrychowicz H."/>
        </authorList>
    </citation>
    <scope>NUCLEOTIDE SEQUENCE [LARGE SCALE GENOMIC DNA]</scope>
    <source>
        <strain evidence="1 2">DSM 3089</strain>
    </source>
</reference>
<dbReference type="EMBL" id="FQXP01000009">
    <property type="protein sequence ID" value="SHI00929.1"/>
    <property type="molecule type" value="Genomic_DNA"/>
</dbReference>
<dbReference type="AlphaFoldDB" id="A0A1M5XME7"/>
<name>A0A1M5XME7_9CLOT</name>
<dbReference type="OrthoDB" id="9853748at2"/>
<protein>
    <submittedName>
        <fullName evidence="1">Uncharacterized protein</fullName>
    </submittedName>
</protein>
<keyword evidence="2" id="KW-1185">Reference proteome</keyword>
<evidence type="ECO:0000313" key="2">
    <source>
        <dbReference type="Proteomes" id="UP000184526"/>
    </source>
</evidence>
<gene>
    <name evidence="1" type="ORF">SAMN02745196_02314</name>
</gene>
<accession>A0A1M5XME7</accession>